<accession>A0A2R3J297</accession>
<dbReference type="Proteomes" id="UP000238390">
    <property type="component" value="Chromosome"/>
</dbReference>
<dbReference type="InterPro" id="IPR008966">
    <property type="entry name" value="Adhesion_dom_sf"/>
</dbReference>
<dbReference type="Pfam" id="PF00419">
    <property type="entry name" value="Fimbrial"/>
    <property type="match status" value="1"/>
</dbReference>
<organism evidence="2 3">
    <name type="scientific">Pseudomonas paraeruginosa</name>
    <dbReference type="NCBI Taxonomy" id="2994495"/>
    <lineage>
        <taxon>Bacteria</taxon>
        <taxon>Pseudomonadati</taxon>
        <taxon>Pseudomonadota</taxon>
        <taxon>Gammaproteobacteria</taxon>
        <taxon>Pseudomonadales</taxon>
        <taxon>Pseudomonadaceae</taxon>
        <taxon>Pseudomonas</taxon>
    </lineage>
</organism>
<evidence type="ECO:0000259" key="1">
    <source>
        <dbReference type="Pfam" id="PF00419"/>
    </source>
</evidence>
<gene>
    <name evidence="2" type="ORF">CSB93_6052</name>
</gene>
<feature type="domain" description="Fimbrial-type adhesion" evidence="1">
    <location>
        <begin position="50"/>
        <end position="189"/>
    </location>
</feature>
<dbReference type="PANTHER" id="PTHR33420">
    <property type="entry name" value="FIMBRIAL SUBUNIT ELFA-RELATED"/>
    <property type="match status" value="1"/>
</dbReference>
<dbReference type="RefSeq" id="WP_228761094.1">
    <property type="nucleotide sequence ID" value="NZ_CP027169.1"/>
</dbReference>
<keyword evidence="3" id="KW-1185">Reference proteome</keyword>
<proteinExistence type="predicted"/>
<evidence type="ECO:0000313" key="2">
    <source>
        <dbReference type="EMBL" id="AVK08304.1"/>
    </source>
</evidence>
<dbReference type="AlphaFoldDB" id="A0A2R3J297"/>
<sequence length="190" mass="20503">MGIGKGDIIPFDYKTTFFIDTSYTTPRRAVYHIEGTNLHTKLEHNAFFTTCYTPKASTEIDMGTIYTGHVKQGAAPDIPFALNVVCEGLNPTIKPPVKVYFEGNAVRDGLLNLSGTGQQAVAKGVGISLTNDKGVALPFSKSKALPLVWQASGPGSEMYRFSAKARYVPTSGKITAGKADATLTYILEYN</sequence>
<dbReference type="EMBL" id="CP027169">
    <property type="protein sequence ID" value="AVK08304.1"/>
    <property type="molecule type" value="Genomic_DNA"/>
</dbReference>
<name>A0A2R3J297_9PSED</name>
<protein>
    <submittedName>
        <fullName evidence="2">Fimbrial family protein</fullName>
    </submittedName>
</protein>
<dbReference type="GO" id="GO:0009289">
    <property type="term" value="C:pilus"/>
    <property type="evidence" value="ECO:0007669"/>
    <property type="project" value="InterPro"/>
</dbReference>
<dbReference type="InterPro" id="IPR036937">
    <property type="entry name" value="Adhesion_dom_fimbrial_sf"/>
</dbReference>
<dbReference type="InterPro" id="IPR000259">
    <property type="entry name" value="Adhesion_dom_fimbrial"/>
</dbReference>
<dbReference type="InterPro" id="IPR050263">
    <property type="entry name" value="Bact_Fimbrial_Adh_Pro"/>
</dbReference>
<dbReference type="GO" id="GO:0043709">
    <property type="term" value="P:cell adhesion involved in single-species biofilm formation"/>
    <property type="evidence" value="ECO:0007669"/>
    <property type="project" value="TreeGrafter"/>
</dbReference>
<dbReference type="PANTHER" id="PTHR33420:SF26">
    <property type="entry name" value="FIMBRIAL SUBUNIT"/>
    <property type="match status" value="1"/>
</dbReference>
<dbReference type="Gene3D" id="2.60.40.1090">
    <property type="entry name" value="Fimbrial-type adhesion domain"/>
    <property type="match status" value="1"/>
</dbReference>
<dbReference type="SUPFAM" id="SSF49401">
    <property type="entry name" value="Bacterial adhesins"/>
    <property type="match status" value="1"/>
</dbReference>
<evidence type="ECO:0000313" key="3">
    <source>
        <dbReference type="Proteomes" id="UP000238390"/>
    </source>
</evidence>
<reference evidence="2 3" key="1">
    <citation type="submission" date="2018-02" db="EMBL/GenBank/DDBJ databases">
        <title>FDA/CDC Antimicrobial Resistant Isolate Bank Genome Sequencing.</title>
        <authorList>
            <person name="Benahmed F.H."/>
            <person name="Lutgring J.D."/>
            <person name="Yoo B."/>
            <person name="Machado M."/>
            <person name="Brown A."/>
            <person name="McAllister G."/>
            <person name="Perry A."/>
            <person name="Halpin A.L."/>
            <person name="Vavikolanu K."/>
            <person name="Ott S."/>
            <person name="Zhao X."/>
            <person name="Tallon L.J."/>
            <person name="Sadzewicz L."/>
            <person name="Aluvathingal J."/>
            <person name="Nadendla S."/>
            <person name="Voskania-kordi A."/>
            <person name="Simonyan V."/>
            <person name="Patel J."/>
            <person name="Shawar R.M."/>
        </authorList>
    </citation>
    <scope>NUCLEOTIDE SEQUENCE [LARGE SCALE GENOMIC DNA]</scope>
    <source>
        <strain evidence="2 3">AR_0356</strain>
    </source>
</reference>